<evidence type="ECO:0000313" key="3">
    <source>
        <dbReference type="EnsemblMetazoa" id="HelroP180004"/>
    </source>
</evidence>
<dbReference type="Proteomes" id="UP000015101">
    <property type="component" value="Unassembled WGS sequence"/>
</dbReference>
<gene>
    <name evidence="3" type="primary">20207518</name>
    <name evidence="2" type="ORF">HELRODRAFT_180004</name>
</gene>
<feature type="region of interest" description="Disordered" evidence="1">
    <location>
        <begin position="174"/>
        <end position="225"/>
    </location>
</feature>
<feature type="compositionally biased region" description="Basic and acidic residues" evidence="1">
    <location>
        <begin position="203"/>
        <end position="215"/>
    </location>
</feature>
<dbReference type="KEGG" id="hro:HELRODRAFT_180004"/>
<protein>
    <submittedName>
        <fullName evidence="2 3">Uncharacterized protein</fullName>
    </submittedName>
</protein>
<dbReference type="EnsemblMetazoa" id="HelroT180004">
    <property type="protein sequence ID" value="HelroP180004"/>
    <property type="gene ID" value="HelroG180004"/>
</dbReference>
<evidence type="ECO:0000313" key="2">
    <source>
        <dbReference type="EMBL" id="ESN94899.1"/>
    </source>
</evidence>
<proteinExistence type="predicted"/>
<dbReference type="InParanoid" id="T1FFB9"/>
<dbReference type="AlphaFoldDB" id="T1FFB9"/>
<accession>T1FFB9</accession>
<name>T1FFB9_HELRO</name>
<keyword evidence="4" id="KW-1185">Reference proteome</keyword>
<reference evidence="3" key="3">
    <citation type="submission" date="2015-06" db="UniProtKB">
        <authorList>
            <consortium name="EnsemblMetazoa"/>
        </authorList>
    </citation>
    <scope>IDENTIFICATION</scope>
</reference>
<evidence type="ECO:0000256" key="1">
    <source>
        <dbReference type="SAM" id="MobiDB-lite"/>
    </source>
</evidence>
<dbReference type="EMBL" id="KB097558">
    <property type="protein sequence ID" value="ESN94899.1"/>
    <property type="molecule type" value="Genomic_DNA"/>
</dbReference>
<sequence>MARRVTFLLFNETEQSYQVCSNTSVIGHPFKLEEKIVDFPFNTTHNVKQNSILKKSSKTIEYREGVNPTYATISQDKTLNLSENCSTSNYGKEPLKLLCTCCSYGEYKNFNNTSNSQTECSDDAINEITFTSNEVSNKTESSCSWNSSADTTVTLVPFFSSTSSEIFESLQYIDDDEDGGNDNNDHRCAEQTSQSISTNSNLSDHRISHTNDTRSPKTTSTSADAARNDLRNYFTDASRITIHSSIFPSNNTSNINCNNSTDNCYEVNCDPPGCLIDNICTSHELHFKCPWCAAVKTLQPGLNYYYLLKHIFSEDQPEKIIEKLETCICPTVADGNQETDTEVKIKNPLARRVAKSLVNKFRRLTQQNVVKVKASSKQCVL</sequence>
<evidence type="ECO:0000313" key="4">
    <source>
        <dbReference type="Proteomes" id="UP000015101"/>
    </source>
</evidence>
<reference evidence="2 4" key="2">
    <citation type="journal article" date="2013" name="Nature">
        <title>Insights into bilaterian evolution from three spiralian genomes.</title>
        <authorList>
            <person name="Simakov O."/>
            <person name="Marletaz F."/>
            <person name="Cho S.J."/>
            <person name="Edsinger-Gonzales E."/>
            <person name="Havlak P."/>
            <person name="Hellsten U."/>
            <person name="Kuo D.H."/>
            <person name="Larsson T."/>
            <person name="Lv J."/>
            <person name="Arendt D."/>
            <person name="Savage R."/>
            <person name="Osoegawa K."/>
            <person name="de Jong P."/>
            <person name="Grimwood J."/>
            <person name="Chapman J.A."/>
            <person name="Shapiro H."/>
            <person name="Aerts A."/>
            <person name="Otillar R.P."/>
            <person name="Terry A.Y."/>
            <person name="Boore J.L."/>
            <person name="Grigoriev I.V."/>
            <person name="Lindberg D.R."/>
            <person name="Seaver E.C."/>
            <person name="Weisblat D.A."/>
            <person name="Putnam N.H."/>
            <person name="Rokhsar D.S."/>
        </authorList>
    </citation>
    <scope>NUCLEOTIDE SEQUENCE</scope>
</reference>
<dbReference type="RefSeq" id="XP_009027021.1">
    <property type="nucleotide sequence ID" value="XM_009028773.1"/>
</dbReference>
<dbReference type="HOGENOM" id="CLU_776785_0_0_1"/>
<dbReference type="EMBL" id="AMQM01007068">
    <property type="status" value="NOT_ANNOTATED_CDS"/>
    <property type="molecule type" value="Genomic_DNA"/>
</dbReference>
<reference evidence="4" key="1">
    <citation type="submission" date="2012-12" db="EMBL/GenBank/DDBJ databases">
        <authorList>
            <person name="Hellsten U."/>
            <person name="Grimwood J."/>
            <person name="Chapman J.A."/>
            <person name="Shapiro H."/>
            <person name="Aerts A."/>
            <person name="Otillar R.P."/>
            <person name="Terry A.Y."/>
            <person name="Boore J.L."/>
            <person name="Simakov O."/>
            <person name="Marletaz F."/>
            <person name="Cho S.-J."/>
            <person name="Edsinger-Gonzales E."/>
            <person name="Havlak P."/>
            <person name="Kuo D.-H."/>
            <person name="Larsson T."/>
            <person name="Lv J."/>
            <person name="Arendt D."/>
            <person name="Savage R."/>
            <person name="Osoegawa K."/>
            <person name="de Jong P."/>
            <person name="Lindberg D.R."/>
            <person name="Seaver E.C."/>
            <person name="Weisblat D.A."/>
            <person name="Putnam N.H."/>
            <person name="Grigoriev I.V."/>
            <person name="Rokhsar D.S."/>
        </authorList>
    </citation>
    <scope>NUCLEOTIDE SEQUENCE</scope>
</reference>
<organism evidence="3 4">
    <name type="scientific">Helobdella robusta</name>
    <name type="common">Californian leech</name>
    <dbReference type="NCBI Taxonomy" id="6412"/>
    <lineage>
        <taxon>Eukaryota</taxon>
        <taxon>Metazoa</taxon>
        <taxon>Spiralia</taxon>
        <taxon>Lophotrochozoa</taxon>
        <taxon>Annelida</taxon>
        <taxon>Clitellata</taxon>
        <taxon>Hirudinea</taxon>
        <taxon>Rhynchobdellida</taxon>
        <taxon>Glossiphoniidae</taxon>
        <taxon>Helobdella</taxon>
    </lineage>
</organism>
<dbReference type="CTD" id="20207518"/>
<dbReference type="GeneID" id="20207518"/>
<feature type="compositionally biased region" description="Polar residues" evidence="1">
    <location>
        <begin position="190"/>
        <end position="202"/>
    </location>
</feature>